<name>A0A964FH44_9CYAN</name>
<reference evidence="2" key="1">
    <citation type="journal article" date="2021" name="Antonie Van Leeuwenhoek">
        <title>Draft genome and description of Waterburya agarophytonicola gen. nov. sp. nov. (Pleurocapsales, Cyanobacteria): a seaweed symbiont.</title>
        <authorList>
            <person name="Bonthond G."/>
            <person name="Shalygin S."/>
            <person name="Bayer T."/>
            <person name="Weinberger F."/>
        </authorList>
    </citation>
    <scope>NUCLEOTIDE SEQUENCE</scope>
    <source>
        <strain evidence="2">KI4</strain>
    </source>
</reference>
<sequence>MNFYPYIFGASLVTAISVAHPTMVWALEPTQINEIATNITVRIEIDNGANKDLGSGVIIARDDYSYHVLTAKHVVQYLDYGYTIFTPDGDSYVLDNSTIRHIDGIDLAVISFKSDREYKTALIENVAERITPGMPIYVNGFPKAGQEIQGGAQFTSGSLTGINSQHQSGYNLVYSNFTRGGMSGGPVLNAQGKVIGIHGLAEQEVKEQNNCVAEESGEASILPPKVGSTGNDTSGNCQLASNSPEKIDLNLGISIVTFIERASSIRMDRAIDTTIIKIPRRTPTDSNTSENGTACSGVVCQ</sequence>
<protein>
    <submittedName>
        <fullName evidence="2">Trypsin-like peptidase domain-containing protein</fullName>
    </submittedName>
</protein>
<proteinExistence type="predicted"/>
<feature type="region of interest" description="Disordered" evidence="1">
    <location>
        <begin position="282"/>
        <end position="301"/>
    </location>
</feature>
<evidence type="ECO:0000313" key="3">
    <source>
        <dbReference type="Proteomes" id="UP000729733"/>
    </source>
</evidence>
<accession>A0A964FH44</accession>
<dbReference type="Proteomes" id="UP000729733">
    <property type="component" value="Unassembled WGS sequence"/>
</dbReference>
<dbReference type="SUPFAM" id="SSF50494">
    <property type="entry name" value="Trypsin-like serine proteases"/>
    <property type="match status" value="1"/>
</dbReference>
<gene>
    <name evidence="2" type="ORF">I4641_17560</name>
</gene>
<dbReference type="Gene3D" id="2.40.10.10">
    <property type="entry name" value="Trypsin-like serine proteases"/>
    <property type="match status" value="2"/>
</dbReference>
<comment type="caution">
    <text evidence="2">The sequence shown here is derived from an EMBL/GenBank/DDBJ whole genome shotgun (WGS) entry which is preliminary data.</text>
</comment>
<dbReference type="RefSeq" id="WP_229641882.1">
    <property type="nucleotide sequence ID" value="NZ_JADWDC010000054.1"/>
</dbReference>
<evidence type="ECO:0000256" key="1">
    <source>
        <dbReference type="SAM" id="MobiDB-lite"/>
    </source>
</evidence>
<dbReference type="InterPro" id="IPR043504">
    <property type="entry name" value="Peptidase_S1_PA_chymotrypsin"/>
</dbReference>
<organism evidence="2 3">
    <name type="scientific">Waterburya agarophytonicola KI4</name>
    <dbReference type="NCBI Taxonomy" id="2874699"/>
    <lineage>
        <taxon>Bacteria</taxon>
        <taxon>Bacillati</taxon>
        <taxon>Cyanobacteriota</taxon>
        <taxon>Cyanophyceae</taxon>
        <taxon>Pleurocapsales</taxon>
        <taxon>Hyellaceae</taxon>
        <taxon>Waterburya</taxon>
        <taxon>Waterburya agarophytonicola</taxon>
    </lineage>
</organism>
<evidence type="ECO:0000313" key="2">
    <source>
        <dbReference type="EMBL" id="MCC0178781.1"/>
    </source>
</evidence>
<dbReference type="InterPro" id="IPR009003">
    <property type="entry name" value="Peptidase_S1_PA"/>
</dbReference>
<dbReference type="EMBL" id="JADWDC010000054">
    <property type="protein sequence ID" value="MCC0178781.1"/>
    <property type="molecule type" value="Genomic_DNA"/>
</dbReference>
<dbReference type="AlphaFoldDB" id="A0A964FH44"/>
<keyword evidence="3" id="KW-1185">Reference proteome</keyword>
<dbReference type="Pfam" id="PF13365">
    <property type="entry name" value="Trypsin_2"/>
    <property type="match status" value="1"/>
</dbReference>